<keyword evidence="3" id="KW-0238">DNA-binding</keyword>
<dbReference type="Pfam" id="PF13560">
    <property type="entry name" value="HTH_31"/>
    <property type="match status" value="1"/>
</dbReference>
<dbReference type="Gene3D" id="1.10.260.40">
    <property type="entry name" value="lambda repressor-like DNA-binding domains"/>
    <property type="match status" value="1"/>
</dbReference>
<feature type="region of interest" description="Disordered" evidence="1">
    <location>
        <begin position="1"/>
        <end position="22"/>
    </location>
</feature>
<evidence type="ECO:0000313" key="3">
    <source>
        <dbReference type="EMBL" id="KUM84341.1"/>
    </source>
</evidence>
<dbReference type="SUPFAM" id="SSF47413">
    <property type="entry name" value="lambda repressor-like DNA-binding domains"/>
    <property type="match status" value="1"/>
</dbReference>
<dbReference type="SMART" id="SM00530">
    <property type="entry name" value="HTH_XRE"/>
    <property type="match status" value="1"/>
</dbReference>
<dbReference type="Gene3D" id="2.30.110.10">
    <property type="entry name" value="Electron Transport, Fmn-binding Protein, Chain A"/>
    <property type="match status" value="1"/>
</dbReference>
<sequence length="233" mass="24820">MREHASAGAAQPATGLGASDLGRRLADRRGELGLTRQEVVDRTGMDTGYLRCLEETPAAAPGVGTLLRLADALDTGVTVLTGGEVDLPPGPGRASRTAESVELGTDECWERLSTHGVGRLGMITAEGVTILPLNYTVVDGAIVFRTAPGSLPGALPGEQVAFEADHIDEVFRHGWSVLVRGLAREVTWSNEVRRLAERAYSEPWAGGRPDLWVRLDPVEITGRLIRERPPGGG</sequence>
<name>A0A101N0L2_9ACTN</name>
<dbReference type="InterPro" id="IPR010982">
    <property type="entry name" value="Lambda_DNA-bd_dom_sf"/>
</dbReference>
<evidence type="ECO:0000259" key="2">
    <source>
        <dbReference type="PROSITE" id="PS50943"/>
    </source>
</evidence>
<dbReference type="CDD" id="cd00093">
    <property type="entry name" value="HTH_XRE"/>
    <property type="match status" value="1"/>
</dbReference>
<dbReference type="InterPro" id="IPR024747">
    <property type="entry name" value="Pyridox_Oxase-rel"/>
</dbReference>
<protein>
    <submittedName>
        <fullName evidence="3">DNA-binding protein</fullName>
    </submittedName>
</protein>
<dbReference type="OrthoDB" id="7062584at2"/>
<evidence type="ECO:0000313" key="4">
    <source>
        <dbReference type="Proteomes" id="UP000053039"/>
    </source>
</evidence>
<accession>A0A101N0L2</accession>
<gene>
    <name evidence="3" type="ORF">AQI94_31760</name>
</gene>
<dbReference type="GO" id="GO:0003677">
    <property type="term" value="F:DNA binding"/>
    <property type="evidence" value="ECO:0007669"/>
    <property type="project" value="UniProtKB-KW"/>
</dbReference>
<dbReference type="SUPFAM" id="SSF50475">
    <property type="entry name" value="FMN-binding split barrel"/>
    <property type="match status" value="1"/>
</dbReference>
<dbReference type="AlphaFoldDB" id="A0A101N0L2"/>
<evidence type="ECO:0000256" key="1">
    <source>
        <dbReference type="SAM" id="MobiDB-lite"/>
    </source>
</evidence>
<dbReference type="Pfam" id="PF12900">
    <property type="entry name" value="Pyridox_ox_2"/>
    <property type="match status" value="1"/>
</dbReference>
<proteinExistence type="predicted"/>
<comment type="caution">
    <text evidence="3">The sequence shown here is derived from an EMBL/GenBank/DDBJ whole genome shotgun (WGS) entry which is preliminary data.</text>
</comment>
<dbReference type="Proteomes" id="UP000053039">
    <property type="component" value="Unassembled WGS sequence"/>
</dbReference>
<feature type="domain" description="HTH cro/C1-type" evidence="2">
    <location>
        <begin position="25"/>
        <end position="80"/>
    </location>
</feature>
<organism evidence="3 4">
    <name type="scientific">Streptomyces pseudovenezuelae</name>
    <dbReference type="NCBI Taxonomy" id="67350"/>
    <lineage>
        <taxon>Bacteria</taxon>
        <taxon>Bacillati</taxon>
        <taxon>Actinomycetota</taxon>
        <taxon>Actinomycetes</taxon>
        <taxon>Kitasatosporales</taxon>
        <taxon>Streptomycetaceae</taxon>
        <taxon>Streptomyces</taxon>
        <taxon>Streptomyces aurantiacus group</taxon>
    </lineage>
</organism>
<dbReference type="InterPro" id="IPR001387">
    <property type="entry name" value="Cro/C1-type_HTH"/>
</dbReference>
<reference evidence="3 4" key="1">
    <citation type="submission" date="2015-10" db="EMBL/GenBank/DDBJ databases">
        <title>Draft genome sequence of Streptomyces pseudovenezuelae DSM 40212, type strain for the species Streptomyces pseudovenezuelae.</title>
        <authorList>
            <person name="Ruckert C."/>
            <person name="Winkler A."/>
            <person name="Kalinowski J."/>
            <person name="Kampfer P."/>
            <person name="Glaeser S."/>
        </authorList>
    </citation>
    <scope>NUCLEOTIDE SEQUENCE [LARGE SCALE GENOMIC DNA]</scope>
    <source>
        <strain evidence="3 4">DSM 40212</strain>
    </source>
</reference>
<dbReference type="PROSITE" id="PS50943">
    <property type="entry name" value="HTH_CROC1"/>
    <property type="match status" value="1"/>
</dbReference>
<dbReference type="RefSeq" id="WP_062230057.1">
    <property type="nucleotide sequence ID" value="NZ_JBEYZI010000070.1"/>
</dbReference>
<dbReference type="InterPro" id="IPR012349">
    <property type="entry name" value="Split_barrel_FMN-bd"/>
</dbReference>
<dbReference type="EMBL" id="LMWM01000032">
    <property type="protein sequence ID" value="KUM84341.1"/>
    <property type="molecule type" value="Genomic_DNA"/>
</dbReference>